<dbReference type="KEGG" id="dpp:DICPUDRAFT_85023"/>
<proteinExistence type="predicted"/>
<dbReference type="InterPro" id="IPR030224">
    <property type="entry name" value="Sla2_fam"/>
</dbReference>
<dbReference type="InterPro" id="IPR035964">
    <property type="entry name" value="I/LWEQ_dom_sf"/>
</dbReference>
<dbReference type="STRING" id="5786.F1A4F9"/>
<sequence>MVIKDFLHHMQQANRLHELCNQEGDYLEKDIFAAVNSVSGSLKDLFHDSKGSSRLIVVRNYKRWCQCIGCISSTRRCWSEKEKKYLESGFDLGDNAERELLAAAKTIEDTANSLLAAKSKIEPKKEGDAPDVVEAILEAAMVITSASSTLVGAATLAQRERVEKGRTSNGGPMYRKYPTWAEGVISAATSQLFSASKSYINSQSQHKLTNSTNLLVTAAKVASKEEIDFDELSATGLKLNKWNNKWQFLDYKKN</sequence>
<dbReference type="SMART" id="SM00307">
    <property type="entry name" value="ILWEQ"/>
    <property type="match status" value="1"/>
</dbReference>
<dbReference type="VEuPathDB" id="AmoebaDB:DICPUDRAFT_85023"/>
<evidence type="ECO:0000313" key="5">
    <source>
        <dbReference type="Proteomes" id="UP000001064"/>
    </source>
</evidence>
<dbReference type="InterPro" id="IPR002558">
    <property type="entry name" value="ILWEQ_dom"/>
</dbReference>
<keyword evidence="2" id="KW-0963">Cytoplasm</keyword>
<dbReference type="RefSeq" id="XP_003294553.1">
    <property type="nucleotide sequence ID" value="XM_003294505.1"/>
</dbReference>
<protein>
    <recommendedName>
        <fullName evidence="3">I/LWEQ domain-containing protein</fullName>
    </recommendedName>
</protein>
<evidence type="ECO:0000259" key="3">
    <source>
        <dbReference type="PROSITE" id="PS50945"/>
    </source>
</evidence>
<dbReference type="AlphaFoldDB" id="F1A4F9"/>
<dbReference type="PROSITE" id="PS50945">
    <property type="entry name" value="I_LWEQ"/>
    <property type="match status" value="1"/>
</dbReference>
<dbReference type="GO" id="GO:0005737">
    <property type="term" value="C:cytoplasm"/>
    <property type="evidence" value="ECO:0007669"/>
    <property type="project" value="UniProtKB-SubCell"/>
</dbReference>
<evidence type="ECO:0000256" key="2">
    <source>
        <dbReference type="ARBA" id="ARBA00022490"/>
    </source>
</evidence>
<name>F1A4F9_DICPU</name>
<accession>F1A4F9</accession>
<evidence type="ECO:0000313" key="4">
    <source>
        <dbReference type="EMBL" id="EGC28919.1"/>
    </source>
</evidence>
<dbReference type="GeneID" id="10506938"/>
<dbReference type="Gene3D" id="1.20.1410.10">
    <property type="entry name" value="I/LWEQ domain"/>
    <property type="match status" value="1"/>
</dbReference>
<dbReference type="EMBL" id="GL871518">
    <property type="protein sequence ID" value="EGC28919.1"/>
    <property type="molecule type" value="Genomic_DNA"/>
</dbReference>
<dbReference type="FunFam" id="1.20.1410.10:FF:000019">
    <property type="entry name" value="Uncharacterized protein"/>
    <property type="match status" value="1"/>
</dbReference>
<dbReference type="InParanoid" id="F1A4F9"/>
<reference evidence="5" key="1">
    <citation type="journal article" date="2011" name="Genome Biol.">
        <title>Comparative genomics of the social amoebae Dictyostelium discoideum and Dictyostelium purpureum.</title>
        <authorList>
            <consortium name="US DOE Joint Genome Institute (JGI-PGF)"/>
            <person name="Sucgang R."/>
            <person name="Kuo A."/>
            <person name="Tian X."/>
            <person name="Salerno W."/>
            <person name="Parikh A."/>
            <person name="Feasley C.L."/>
            <person name="Dalin E."/>
            <person name="Tu H."/>
            <person name="Huang E."/>
            <person name="Barry K."/>
            <person name="Lindquist E."/>
            <person name="Shapiro H."/>
            <person name="Bruce D."/>
            <person name="Schmutz J."/>
            <person name="Salamov A."/>
            <person name="Fey P."/>
            <person name="Gaudet P."/>
            <person name="Anjard C."/>
            <person name="Babu M.M."/>
            <person name="Basu S."/>
            <person name="Bushmanova Y."/>
            <person name="van der Wel H."/>
            <person name="Katoh-Kurasawa M."/>
            <person name="Dinh C."/>
            <person name="Coutinho P.M."/>
            <person name="Saito T."/>
            <person name="Elias M."/>
            <person name="Schaap P."/>
            <person name="Kay R.R."/>
            <person name="Henrissat B."/>
            <person name="Eichinger L."/>
            <person name="Rivero F."/>
            <person name="Putnam N.H."/>
            <person name="West C.M."/>
            <person name="Loomis W.F."/>
            <person name="Chisholm R.L."/>
            <person name="Shaulsky G."/>
            <person name="Strassmann J.E."/>
            <person name="Queller D.C."/>
            <person name="Kuspa A."/>
            <person name="Grigoriev I.V."/>
        </authorList>
    </citation>
    <scope>NUCLEOTIDE SEQUENCE [LARGE SCALE GENOMIC DNA]</scope>
    <source>
        <strain evidence="5">QSDP1</strain>
    </source>
</reference>
<gene>
    <name evidence="4" type="ORF">DICPUDRAFT_85023</name>
</gene>
<evidence type="ECO:0000256" key="1">
    <source>
        <dbReference type="ARBA" id="ARBA00004496"/>
    </source>
</evidence>
<dbReference type="GO" id="GO:0006897">
    <property type="term" value="P:endocytosis"/>
    <property type="evidence" value="ECO:0007669"/>
    <property type="project" value="InterPro"/>
</dbReference>
<dbReference type="GO" id="GO:0030276">
    <property type="term" value="F:clathrin binding"/>
    <property type="evidence" value="ECO:0007669"/>
    <property type="project" value="InterPro"/>
</dbReference>
<dbReference type="GO" id="GO:0003779">
    <property type="term" value="F:actin binding"/>
    <property type="evidence" value="ECO:0007669"/>
    <property type="project" value="InterPro"/>
</dbReference>
<feature type="domain" description="I/LWEQ" evidence="3">
    <location>
        <begin position="84"/>
        <end position="254"/>
    </location>
</feature>
<dbReference type="PANTHER" id="PTHR10407">
    <property type="entry name" value="HUNTINGTIN INTERACTING PROTEIN 1"/>
    <property type="match status" value="1"/>
</dbReference>
<organism evidence="4 5">
    <name type="scientific">Dictyostelium purpureum</name>
    <name type="common">Slime mold</name>
    <dbReference type="NCBI Taxonomy" id="5786"/>
    <lineage>
        <taxon>Eukaryota</taxon>
        <taxon>Amoebozoa</taxon>
        <taxon>Evosea</taxon>
        <taxon>Eumycetozoa</taxon>
        <taxon>Dictyostelia</taxon>
        <taxon>Dictyosteliales</taxon>
        <taxon>Dictyosteliaceae</taxon>
        <taxon>Dictyostelium</taxon>
    </lineage>
</organism>
<comment type="subcellular location">
    <subcellularLocation>
        <location evidence="1">Cytoplasm</location>
    </subcellularLocation>
</comment>
<dbReference type="Proteomes" id="UP000001064">
    <property type="component" value="Unassembled WGS sequence"/>
</dbReference>
<dbReference type="SUPFAM" id="SSF109885">
    <property type="entry name" value="I/LWEQ domain"/>
    <property type="match status" value="1"/>
</dbReference>
<dbReference type="PANTHER" id="PTHR10407:SF15">
    <property type="entry name" value="HUNTINGTIN INTERACTING PROTEIN 1"/>
    <property type="match status" value="1"/>
</dbReference>
<dbReference type="OrthoDB" id="16210at2759"/>
<keyword evidence="5" id="KW-1185">Reference proteome</keyword>